<reference evidence="1 2" key="1">
    <citation type="submission" date="2017-07" db="EMBL/GenBank/DDBJ databases">
        <title>Virgibacillus sp. LM2416.</title>
        <authorList>
            <person name="Tak E.J."/>
            <person name="Bae J.-W."/>
        </authorList>
    </citation>
    <scope>NUCLEOTIDE SEQUENCE [LARGE SCALE GENOMIC DNA]</scope>
    <source>
        <strain evidence="1 2">LM2416</strain>
    </source>
</reference>
<dbReference type="Proteomes" id="UP000198312">
    <property type="component" value="Chromosome"/>
</dbReference>
<protein>
    <submittedName>
        <fullName evidence="1">Uncharacterized protein</fullName>
    </submittedName>
</protein>
<proteinExistence type="predicted"/>
<dbReference type="AlphaFoldDB" id="A0A220TZU0"/>
<name>A0A220TZU0_9BACI</name>
<sequence>MREGANGNCTYFISYLYEDGGGNVDITLEQPIQSIDDIRGIEKAICDEFNLDDSVTIQHFKRLNE</sequence>
<accession>A0A220TZU0</accession>
<dbReference type="KEGG" id="vil:CFK37_03865"/>
<dbReference type="OrthoDB" id="2706485at2"/>
<organism evidence="1 2">
    <name type="scientific">Virgibacillus phasianinus</name>
    <dbReference type="NCBI Taxonomy" id="2017483"/>
    <lineage>
        <taxon>Bacteria</taxon>
        <taxon>Bacillati</taxon>
        <taxon>Bacillota</taxon>
        <taxon>Bacilli</taxon>
        <taxon>Bacillales</taxon>
        <taxon>Bacillaceae</taxon>
        <taxon>Virgibacillus</taxon>
    </lineage>
</organism>
<evidence type="ECO:0000313" key="2">
    <source>
        <dbReference type="Proteomes" id="UP000198312"/>
    </source>
</evidence>
<keyword evidence="2" id="KW-1185">Reference proteome</keyword>
<dbReference type="RefSeq" id="WP_089060645.1">
    <property type="nucleotide sequence ID" value="NZ_CP022315.1"/>
</dbReference>
<gene>
    <name evidence="1" type="ORF">CFK37_03865</name>
</gene>
<dbReference type="EMBL" id="CP022315">
    <property type="protein sequence ID" value="ASK61368.1"/>
    <property type="molecule type" value="Genomic_DNA"/>
</dbReference>
<evidence type="ECO:0000313" key="1">
    <source>
        <dbReference type="EMBL" id="ASK61368.1"/>
    </source>
</evidence>